<dbReference type="GO" id="GO:0051539">
    <property type="term" value="F:4 iron, 4 sulfur cluster binding"/>
    <property type="evidence" value="ECO:0007669"/>
    <property type="project" value="UniProtKB-KW"/>
</dbReference>
<keyword evidence="4" id="KW-0249">Electron transport</keyword>
<keyword evidence="3" id="KW-0479">Metal-binding</keyword>
<feature type="domain" description="4Fe-4S ferredoxin-type" evidence="7">
    <location>
        <begin position="35"/>
        <end position="66"/>
    </location>
</feature>
<evidence type="ECO:0000256" key="4">
    <source>
        <dbReference type="ARBA" id="ARBA00022982"/>
    </source>
</evidence>
<evidence type="ECO:0000256" key="1">
    <source>
        <dbReference type="ARBA" id="ARBA00022448"/>
    </source>
</evidence>
<sequence length="198" mass="21389">MKGLGLLRTVIGGFAAYELLKLMKAGSKQVLRPPGASDEDEFLALCTRCGKCNQACPYKSINMGTSNMGLGLGTPFIDARESPCWLCEDFPCVEACPTTALSGIEKRSDVNMGVAIIDKDTCIAYKGIRCEVCYRECPLIDEAIKLDIYLKPDDNIHAIFGPVIDPEKCVGCGICVHKCVVENPVAIKIQPREAGGLL</sequence>
<feature type="domain" description="4Fe-4S ferredoxin-type" evidence="7">
    <location>
        <begin position="73"/>
        <end position="106"/>
    </location>
</feature>
<dbReference type="CDD" id="cd16373">
    <property type="entry name" value="DMSOR_beta_like"/>
    <property type="match status" value="1"/>
</dbReference>
<name>A0A1S2L1Q3_9BACI</name>
<keyword evidence="5" id="KW-0408">Iron</keyword>
<evidence type="ECO:0000256" key="3">
    <source>
        <dbReference type="ARBA" id="ARBA00022723"/>
    </source>
</evidence>
<keyword evidence="6" id="KW-0411">Iron-sulfur</keyword>
<dbReference type="InterPro" id="IPR017900">
    <property type="entry name" value="4Fe4S_Fe_S_CS"/>
</dbReference>
<evidence type="ECO:0000256" key="2">
    <source>
        <dbReference type="ARBA" id="ARBA00022485"/>
    </source>
</evidence>
<keyword evidence="1" id="KW-0813">Transport</keyword>
<evidence type="ECO:0000313" key="9">
    <source>
        <dbReference type="EMBL" id="OIJ10675.1"/>
    </source>
</evidence>
<evidence type="ECO:0000313" key="8">
    <source>
        <dbReference type="EMBL" id="OIJ06244.1"/>
    </source>
</evidence>
<evidence type="ECO:0000259" key="7">
    <source>
        <dbReference type="PROSITE" id="PS51379"/>
    </source>
</evidence>
<dbReference type="AlphaFoldDB" id="A0A1S2L1Q3"/>
<gene>
    <name evidence="9" type="ORF">AWH56_16790</name>
    <name evidence="8" type="ORF">AWH56_21100</name>
</gene>
<proteinExistence type="predicted"/>
<dbReference type="PROSITE" id="PS00198">
    <property type="entry name" value="4FE4S_FER_1"/>
    <property type="match status" value="1"/>
</dbReference>
<keyword evidence="2" id="KW-0004">4Fe-4S</keyword>
<evidence type="ECO:0000256" key="5">
    <source>
        <dbReference type="ARBA" id="ARBA00023004"/>
    </source>
</evidence>
<protein>
    <submittedName>
        <fullName evidence="8">4Fe-4S ferredoxin</fullName>
    </submittedName>
</protein>
<dbReference type="GO" id="GO:0046872">
    <property type="term" value="F:metal ion binding"/>
    <property type="evidence" value="ECO:0007669"/>
    <property type="project" value="UniProtKB-KW"/>
</dbReference>
<organism evidence="8">
    <name type="scientific">Anaerobacillus isosaccharinicus</name>
    <dbReference type="NCBI Taxonomy" id="1532552"/>
    <lineage>
        <taxon>Bacteria</taxon>
        <taxon>Bacillati</taxon>
        <taxon>Bacillota</taxon>
        <taxon>Bacilli</taxon>
        <taxon>Bacillales</taxon>
        <taxon>Bacillaceae</taxon>
        <taxon>Anaerobacillus</taxon>
    </lineage>
</organism>
<reference evidence="8" key="1">
    <citation type="submission" date="2016-10" db="EMBL/GenBank/DDBJ databases">
        <title>Draft genome sequences of four alkaliphilic bacteria belonging to the Anaerobacillus genus.</title>
        <authorList>
            <person name="Bassil N.M."/>
            <person name="Lloyd J.R."/>
        </authorList>
    </citation>
    <scope>NUCLEOTIDE SEQUENCE [LARGE SCALE GENOMIC DNA]</scope>
    <source>
        <strain evidence="8">NB2006</strain>
    </source>
</reference>
<evidence type="ECO:0000256" key="6">
    <source>
        <dbReference type="ARBA" id="ARBA00023014"/>
    </source>
</evidence>
<dbReference type="RefSeq" id="WP_071318155.1">
    <property type="nucleotide sequence ID" value="NZ_CP063356.2"/>
</dbReference>
<dbReference type="Pfam" id="PF12838">
    <property type="entry name" value="Fer4_7"/>
    <property type="match status" value="2"/>
</dbReference>
<dbReference type="PROSITE" id="PS51379">
    <property type="entry name" value="4FE4S_FER_2"/>
    <property type="match status" value="3"/>
</dbReference>
<dbReference type="SUPFAM" id="SSF54862">
    <property type="entry name" value="4Fe-4S ferredoxins"/>
    <property type="match status" value="1"/>
</dbReference>
<dbReference type="InterPro" id="IPR050294">
    <property type="entry name" value="RnfB_subfamily"/>
</dbReference>
<dbReference type="EMBL" id="LQXD01000146">
    <property type="protein sequence ID" value="OIJ10675.1"/>
    <property type="molecule type" value="Genomic_DNA"/>
</dbReference>
<dbReference type="PANTHER" id="PTHR42859">
    <property type="entry name" value="OXIDOREDUCTASE"/>
    <property type="match status" value="1"/>
</dbReference>
<feature type="domain" description="4Fe-4S ferredoxin-type" evidence="7">
    <location>
        <begin position="160"/>
        <end position="192"/>
    </location>
</feature>
<dbReference type="EMBL" id="LQXD01000184">
    <property type="protein sequence ID" value="OIJ06244.1"/>
    <property type="molecule type" value="Genomic_DNA"/>
</dbReference>
<dbReference type="InterPro" id="IPR017896">
    <property type="entry name" value="4Fe4S_Fe-S-bd"/>
</dbReference>
<dbReference type="PANTHER" id="PTHR42859:SF10">
    <property type="entry name" value="DIMETHYLSULFOXIDE REDUCTASE CHAIN B"/>
    <property type="match status" value="1"/>
</dbReference>
<dbReference type="Gene3D" id="3.30.70.20">
    <property type="match status" value="2"/>
</dbReference>
<accession>A0A1S2L1Q3</accession>
<comment type="caution">
    <text evidence="8">The sequence shown here is derived from an EMBL/GenBank/DDBJ whole genome shotgun (WGS) entry which is preliminary data.</text>
</comment>